<name>A0AAU1M5I7_9ACTN</name>
<keyword evidence="2" id="KW-0614">Plasmid</keyword>
<keyword evidence="1" id="KW-0472">Membrane</keyword>
<organism evidence="2">
    <name type="scientific">Streptomyces sp. NBC_00148</name>
    <dbReference type="NCBI Taxonomy" id="2903626"/>
    <lineage>
        <taxon>Bacteria</taxon>
        <taxon>Bacillati</taxon>
        <taxon>Actinomycetota</taxon>
        <taxon>Actinomycetes</taxon>
        <taxon>Kitasatosporales</taxon>
        <taxon>Streptomycetaceae</taxon>
        <taxon>Streptomyces</taxon>
    </lineage>
</organism>
<keyword evidence="1" id="KW-0812">Transmembrane</keyword>
<protein>
    <submittedName>
        <fullName evidence="2">Uncharacterized protein</fullName>
    </submittedName>
</protein>
<dbReference type="AlphaFoldDB" id="A0AAU1M5I7"/>
<feature type="transmembrane region" description="Helical" evidence="1">
    <location>
        <begin position="7"/>
        <end position="24"/>
    </location>
</feature>
<proteinExistence type="predicted"/>
<gene>
    <name evidence="2" type="ORF">OG222_36930</name>
</gene>
<evidence type="ECO:0000313" key="2">
    <source>
        <dbReference type="EMBL" id="WTQ78775.1"/>
    </source>
</evidence>
<evidence type="ECO:0000256" key="1">
    <source>
        <dbReference type="SAM" id="Phobius"/>
    </source>
</evidence>
<keyword evidence="1" id="KW-1133">Transmembrane helix</keyword>
<geneLocation type="plasmid" evidence="2">
    <name>unnamed1</name>
</geneLocation>
<feature type="transmembrane region" description="Helical" evidence="1">
    <location>
        <begin position="30"/>
        <end position="48"/>
    </location>
</feature>
<reference evidence="2" key="1">
    <citation type="submission" date="2022-10" db="EMBL/GenBank/DDBJ databases">
        <title>The complete genomes of actinobacterial strains from the NBC collection.</title>
        <authorList>
            <person name="Joergensen T.S."/>
            <person name="Alvarez Arevalo M."/>
            <person name="Sterndorff E.B."/>
            <person name="Faurdal D."/>
            <person name="Vuksanovic O."/>
            <person name="Mourched A.-S."/>
            <person name="Charusanti P."/>
            <person name="Shaw S."/>
            <person name="Blin K."/>
            <person name="Weber T."/>
        </authorList>
    </citation>
    <scope>NUCLEOTIDE SEQUENCE</scope>
    <source>
        <strain evidence="2">NBC_00148</strain>
        <plasmid evidence="2">unnamed1</plasmid>
    </source>
</reference>
<accession>A0AAU1M5I7</accession>
<dbReference type="EMBL" id="CP108170">
    <property type="protein sequence ID" value="WTQ78775.1"/>
    <property type="molecule type" value="Genomic_DNA"/>
</dbReference>
<sequence length="58" mass="5986">MNGPLDMRVAVLFLVGACAGYIAYQHPDVGIALLVAVGVVTLVYLLMGSGENGDPPAR</sequence>